<comment type="caution">
    <text evidence="5">The sequence shown here is derived from an EMBL/GenBank/DDBJ whole genome shotgun (WGS) entry which is preliminary data.</text>
</comment>
<keyword evidence="6" id="KW-1185">Reference proteome</keyword>
<evidence type="ECO:0000256" key="4">
    <source>
        <dbReference type="SAM" id="Phobius"/>
    </source>
</evidence>
<dbReference type="EMBL" id="MLAK01000575">
    <property type="protein sequence ID" value="OHT11942.1"/>
    <property type="molecule type" value="Genomic_DNA"/>
</dbReference>
<keyword evidence="2" id="KW-0677">Repeat</keyword>
<dbReference type="InterPro" id="IPR032675">
    <property type="entry name" value="LRR_dom_sf"/>
</dbReference>
<protein>
    <submittedName>
        <fullName evidence="5">Protein C21orf2 like protein</fullName>
    </submittedName>
</protein>
<dbReference type="RefSeq" id="XP_068365078.1">
    <property type="nucleotide sequence ID" value="XM_068500174.1"/>
</dbReference>
<dbReference type="VEuPathDB" id="TrichDB:TRFO_18420"/>
<evidence type="ECO:0000313" key="6">
    <source>
        <dbReference type="Proteomes" id="UP000179807"/>
    </source>
</evidence>
<evidence type="ECO:0000256" key="3">
    <source>
        <dbReference type="SAM" id="MobiDB-lite"/>
    </source>
</evidence>
<dbReference type="PANTHER" id="PTHR18849">
    <property type="entry name" value="LEUCINE RICH REPEAT PROTEIN"/>
    <property type="match status" value="1"/>
</dbReference>
<feature type="transmembrane region" description="Helical" evidence="4">
    <location>
        <begin position="12"/>
        <end position="30"/>
    </location>
</feature>
<dbReference type="InterPro" id="IPR001611">
    <property type="entry name" value="Leu-rich_rpt"/>
</dbReference>
<dbReference type="OrthoDB" id="1517790at2759"/>
<dbReference type="PANTHER" id="PTHR18849:SF0">
    <property type="entry name" value="CILIA- AND FLAGELLA-ASSOCIATED PROTEIN 410-RELATED"/>
    <property type="match status" value="1"/>
</dbReference>
<keyword evidence="4" id="KW-0812">Transmembrane</keyword>
<gene>
    <name evidence="5" type="ORF">TRFO_18420</name>
</gene>
<sequence>MVNYKSFNPILFNLYIDFFDSLLIISIYFIKTSTNFHKKFKIFIIRKMNDESSNNGVLTEYMVTAKTRTNSIANIKVLNMWGYNLRDVSLIEKMPNLEIISLPVNQISHLSSFQNCWNLRELFLRQNNISDFNELKYLSNLPYLKNLSLSENPIADMPNYRKIVLQTLPHLEKLDDVDASILTISQKTAQQSHNQTHNQTNNQIHNQIHNHNSQQMRSGRLKANPSFVEDEELSMEVQQQQNHTQSYHLRQTQNRGHRSDEGALTAILALLPELTPESLSIVLQTICDLSKQQE</sequence>
<evidence type="ECO:0000256" key="2">
    <source>
        <dbReference type="ARBA" id="ARBA00022737"/>
    </source>
</evidence>
<feature type="compositionally biased region" description="Polar residues" evidence="3">
    <location>
        <begin position="236"/>
        <end position="254"/>
    </location>
</feature>
<keyword evidence="4" id="KW-1133">Transmembrane helix</keyword>
<evidence type="ECO:0000256" key="1">
    <source>
        <dbReference type="ARBA" id="ARBA00022614"/>
    </source>
</evidence>
<dbReference type="GeneID" id="94834878"/>
<proteinExistence type="predicted"/>
<dbReference type="Gene3D" id="3.80.10.10">
    <property type="entry name" value="Ribonuclease Inhibitor"/>
    <property type="match status" value="1"/>
</dbReference>
<dbReference type="SUPFAM" id="SSF52058">
    <property type="entry name" value="L domain-like"/>
    <property type="match status" value="1"/>
</dbReference>
<dbReference type="PROSITE" id="PS51450">
    <property type="entry name" value="LRR"/>
    <property type="match status" value="1"/>
</dbReference>
<keyword evidence="1" id="KW-0433">Leucine-rich repeat</keyword>
<dbReference type="AlphaFoldDB" id="A0A1J4KQH7"/>
<dbReference type="Pfam" id="PF14580">
    <property type="entry name" value="LRR_9"/>
    <property type="match status" value="1"/>
</dbReference>
<keyword evidence="4" id="KW-0472">Membrane</keyword>
<reference evidence="5" key="1">
    <citation type="submission" date="2016-10" db="EMBL/GenBank/DDBJ databases">
        <authorList>
            <person name="Benchimol M."/>
            <person name="Almeida L.G."/>
            <person name="Vasconcelos A.T."/>
            <person name="Perreira-Neves A."/>
            <person name="Rosa I.A."/>
            <person name="Tasca T."/>
            <person name="Bogo M.R."/>
            <person name="de Souza W."/>
        </authorList>
    </citation>
    <scope>NUCLEOTIDE SEQUENCE [LARGE SCALE GENOMIC DNA]</scope>
    <source>
        <strain evidence="5">K</strain>
    </source>
</reference>
<feature type="region of interest" description="Disordered" evidence="3">
    <location>
        <begin position="236"/>
        <end position="258"/>
    </location>
</feature>
<accession>A0A1J4KQH7</accession>
<name>A0A1J4KQH7_9EUKA</name>
<dbReference type="Proteomes" id="UP000179807">
    <property type="component" value="Unassembled WGS sequence"/>
</dbReference>
<organism evidence="5 6">
    <name type="scientific">Tritrichomonas foetus</name>
    <dbReference type="NCBI Taxonomy" id="1144522"/>
    <lineage>
        <taxon>Eukaryota</taxon>
        <taxon>Metamonada</taxon>
        <taxon>Parabasalia</taxon>
        <taxon>Tritrichomonadida</taxon>
        <taxon>Tritrichomonadidae</taxon>
        <taxon>Tritrichomonas</taxon>
    </lineage>
</organism>
<evidence type="ECO:0000313" key="5">
    <source>
        <dbReference type="EMBL" id="OHT11942.1"/>
    </source>
</evidence>